<reference evidence="1 2" key="1">
    <citation type="submission" date="2022-12" db="EMBL/GenBank/DDBJ databases">
        <title>Sphingomonas abieness sp. nov., an endophytic bacterium isolated from Abies koreana.</title>
        <authorList>
            <person name="Jiang L."/>
            <person name="Lee J."/>
        </authorList>
    </citation>
    <scope>NUCLEOTIDE SEQUENCE [LARGE SCALE GENOMIC DNA]</scope>
    <source>
        <strain evidence="2">PAMB 00755</strain>
    </source>
</reference>
<protein>
    <submittedName>
        <fullName evidence="1">Uncharacterized protein</fullName>
    </submittedName>
</protein>
<gene>
    <name evidence="1" type="ORF">PBT88_19490</name>
</gene>
<sequence>MPASTETSIFRRFIAAVEPWYQWGPAGISSVRDEIDGDGWQFSIDWFGLHLMIIVGRTPKVVQS</sequence>
<proteinExistence type="predicted"/>
<evidence type="ECO:0000313" key="2">
    <source>
        <dbReference type="Proteomes" id="UP001210865"/>
    </source>
</evidence>
<organism evidence="1 2">
    <name type="scientific">Sphingomonas abietis</name>
    <dbReference type="NCBI Taxonomy" id="3012344"/>
    <lineage>
        <taxon>Bacteria</taxon>
        <taxon>Pseudomonadati</taxon>
        <taxon>Pseudomonadota</taxon>
        <taxon>Alphaproteobacteria</taxon>
        <taxon>Sphingomonadales</taxon>
        <taxon>Sphingomonadaceae</taxon>
        <taxon>Sphingomonas</taxon>
    </lineage>
</organism>
<evidence type="ECO:0000313" key="1">
    <source>
        <dbReference type="EMBL" id="WBO22300.1"/>
    </source>
</evidence>
<keyword evidence="2" id="KW-1185">Reference proteome</keyword>
<name>A0ABY7NL77_9SPHN</name>
<accession>A0ABY7NL77</accession>
<dbReference type="EMBL" id="CP115174">
    <property type="protein sequence ID" value="WBO22300.1"/>
    <property type="molecule type" value="Genomic_DNA"/>
</dbReference>
<dbReference type="Proteomes" id="UP001210865">
    <property type="component" value="Chromosome"/>
</dbReference>
<dbReference type="RefSeq" id="WP_270076948.1">
    <property type="nucleotide sequence ID" value="NZ_CP115174.1"/>
</dbReference>